<comment type="caution">
    <text evidence="11">The sequence shown here is derived from an EMBL/GenBank/DDBJ whole genome shotgun (WGS) entry which is preliminary data.</text>
</comment>
<evidence type="ECO:0000256" key="6">
    <source>
        <dbReference type="ARBA" id="ARBA00022777"/>
    </source>
</evidence>
<feature type="transmembrane region" description="Helical" evidence="9">
    <location>
        <begin position="67"/>
        <end position="88"/>
    </location>
</feature>
<dbReference type="PROSITE" id="PS50109">
    <property type="entry name" value="HIS_KIN"/>
    <property type="match status" value="1"/>
</dbReference>
<dbReference type="InterPro" id="IPR011712">
    <property type="entry name" value="Sig_transdc_His_kin_sub3_dim/P"/>
</dbReference>
<dbReference type="EMBL" id="JBFASG010000027">
    <property type="protein sequence ID" value="MEV4925882.1"/>
    <property type="molecule type" value="Genomic_DNA"/>
</dbReference>
<dbReference type="CDD" id="cd16917">
    <property type="entry name" value="HATPase_UhpB-NarQ-NarX-like"/>
    <property type="match status" value="1"/>
</dbReference>
<evidence type="ECO:0000256" key="2">
    <source>
        <dbReference type="ARBA" id="ARBA00012438"/>
    </source>
</evidence>
<dbReference type="SUPFAM" id="SSF55874">
    <property type="entry name" value="ATPase domain of HSP90 chaperone/DNA topoisomerase II/histidine kinase"/>
    <property type="match status" value="1"/>
</dbReference>
<keyword evidence="8" id="KW-0902">Two-component regulatory system</keyword>
<feature type="transmembrane region" description="Helical" evidence="9">
    <location>
        <begin position="37"/>
        <end position="55"/>
    </location>
</feature>
<feature type="transmembrane region" description="Helical" evidence="9">
    <location>
        <begin position="281"/>
        <end position="300"/>
    </location>
</feature>
<keyword evidence="9" id="KW-1133">Transmembrane helix</keyword>
<keyword evidence="12" id="KW-1185">Reference proteome</keyword>
<evidence type="ECO:0000256" key="3">
    <source>
        <dbReference type="ARBA" id="ARBA00022553"/>
    </source>
</evidence>
<dbReference type="Proteomes" id="UP001552479">
    <property type="component" value="Unassembled WGS sequence"/>
</dbReference>
<feature type="transmembrane region" description="Helical" evidence="9">
    <location>
        <begin position="174"/>
        <end position="194"/>
    </location>
</feature>
<dbReference type="Gene3D" id="1.20.5.1930">
    <property type="match status" value="1"/>
</dbReference>
<dbReference type="Pfam" id="PF07730">
    <property type="entry name" value="HisKA_3"/>
    <property type="match status" value="1"/>
</dbReference>
<dbReference type="SUPFAM" id="SSF55781">
    <property type="entry name" value="GAF domain-like"/>
    <property type="match status" value="1"/>
</dbReference>
<keyword evidence="3" id="KW-0597">Phosphoprotein</keyword>
<feature type="transmembrane region" description="Helical" evidence="9">
    <location>
        <begin position="236"/>
        <end position="261"/>
    </location>
</feature>
<evidence type="ECO:0000256" key="4">
    <source>
        <dbReference type="ARBA" id="ARBA00022679"/>
    </source>
</evidence>
<evidence type="ECO:0000256" key="7">
    <source>
        <dbReference type="ARBA" id="ARBA00022840"/>
    </source>
</evidence>
<evidence type="ECO:0000256" key="5">
    <source>
        <dbReference type="ARBA" id="ARBA00022741"/>
    </source>
</evidence>
<comment type="catalytic activity">
    <reaction evidence="1">
        <text>ATP + protein L-histidine = ADP + protein N-phospho-L-histidine.</text>
        <dbReference type="EC" id="2.7.13.3"/>
    </reaction>
</comment>
<dbReference type="InterPro" id="IPR003594">
    <property type="entry name" value="HATPase_dom"/>
</dbReference>
<dbReference type="PANTHER" id="PTHR24421:SF10">
    <property type="entry name" value="NITRATE_NITRITE SENSOR PROTEIN NARQ"/>
    <property type="match status" value="1"/>
</dbReference>
<evidence type="ECO:0000313" key="12">
    <source>
        <dbReference type="Proteomes" id="UP001552479"/>
    </source>
</evidence>
<keyword evidence="9" id="KW-0472">Membrane</keyword>
<gene>
    <name evidence="11" type="ORF">AB0L03_24175</name>
</gene>
<dbReference type="EC" id="2.7.13.3" evidence="2"/>
<name>A0ABV3J3D2_9ACTN</name>
<dbReference type="Pfam" id="PF02518">
    <property type="entry name" value="HATPase_c"/>
    <property type="match status" value="1"/>
</dbReference>
<feature type="transmembrane region" description="Helical" evidence="9">
    <location>
        <begin position="144"/>
        <end position="162"/>
    </location>
</feature>
<evidence type="ECO:0000256" key="9">
    <source>
        <dbReference type="SAM" id="Phobius"/>
    </source>
</evidence>
<sequence length="690" mass="75166">MAAARNRGMHIVAVCGGVCMLWATLIGTTQLQNRYTLPWILGSVLPCYFAGLFTWWHAPTSPVAKRLLLIGTWLSVTIAIRYSTTLLIRSFGWDLRPTPHALQLPAEYGLQVLSQTCDLMVGILVVRLLALLPDGRYAFPYERRVLGALWGLLALPALLPLTGMTQLTVHYVVFYYPEAWLPGLGAVLLVLRCLRAPAAGRRDIAALLPFAVPGALLLLTRAASRLFRTWQGEQGVLYFVGAVLGALPYVVISLAIVYAAFRHRLLGVDLVIRRSAVYGSLWLIINSWYLGMALTLGLTAGQYLPVGLSLLVAVVATALFQPLRARLNALAERRVFGKRLSRFELLVQFGTTLEHAYDLDRLAPRLATGLHEGLNLQWVRVRLGGDGLPVSAGEAGARPAGADGRPAPPLGEFPLLYGEDVLGIIEYGPKAEGRCTPEDHDIGETLARSAALAVHNVHLAAELCARVEEVQRQAAELDASRARIVHAQDTERRRIERRLHDGIQQELVALVAKLALARSCLRRGGDIDAALTEMQDDAYRVIDELRELAHGIHPPILTDQGLVAAVTSCARRMPIPVTVHSEESLGGVRFALDVEESAFYLVSEALTNVLKHAAATHVTIRMARGGGRLLVEVRDDGTGFPTETTRGSGLTGMRDRIEAVGGELTVLSGPGTGTVIRARLLERVREETRA</sequence>
<keyword evidence="5" id="KW-0547">Nucleotide-binding</keyword>
<feature type="transmembrane region" description="Helical" evidence="9">
    <location>
        <begin position="108"/>
        <end position="132"/>
    </location>
</feature>
<dbReference type="InterPro" id="IPR029016">
    <property type="entry name" value="GAF-like_dom_sf"/>
</dbReference>
<dbReference type="Gene3D" id="3.30.450.40">
    <property type="match status" value="1"/>
</dbReference>
<feature type="domain" description="Histidine kinase" evidence="10">
    <location>
        <begin position="601"/>
        <end position="684"/>
    </location>
</feature>
<feature type="transmembrane region" description="Helical" evidence="9">
    <location>
        <begin position="206"/>
        <end position="224"/>
    </location>
</feature>
<evidence type="ECO:0000256" key="8">
    <source>
        <dbReference type="ARBA" id="ARBA00023012"/>
    </source>
</evidence>
<reference evidence="11 12" key="1">
    <citation type="submission" date="2024-06" db="EMBL/GenBank/DDBJ databases">
        <title>The Natural Products Discovery Center: Release of the First 8490 Sequenced Strains for Exploring Actinobacteria Biosynthetic Diversity.</title>
        <authorList>
            <person name="Kalkreuter E."/>
            <person name="Kautsar S.A."/>
            <person name="Yang D."/>
            <person name="Bader C.D."/>
            <person name="Teijaro C.N."/>
            <person name="Fluegel L."/>
            <person name="Davis C.M."/>
            <person name="Simpson J.R."/>
            <person name="Lauterbach L."/>
            <person name="Steele A.D."/>
            <person name="Gui C."/>
            <person name="Meng S."/>
            <person name="Li G."/>
            <person name="Viehrig K."/>
            <person name="Ye F."/>
            <person name="Su P."/>
            <person name="Kiefer A.F."/>
            <person name="Nichols A."/>
            <person name="Cepeda A.J."/>
            <person name="Yan W."/>
            <person name="Fan B."/>
            <person name="Jiang Y."/>
            <person name="Adhikari A."/>
            <person name="Zheng C.-J."/>
            <person name="Schuster L."/>
            <person name="Cowan T.M."/>
            <person name="Smanski M.J."/>
            <person name="Chevrette M.G."/>
            <person name="De Carvalho L.P.S."/>
            <person name="Shen B."/>
        </authorList>
    </citation>
    <scope>NUCLEOTIDE SEQUENCE [LARGE SCALE GENOMIC DNA]</scope>
    <source>
        <strain evidence="11 12">NPDC053791</strain>
    </source>
</reference>
<feature type="transmembrane region" description="Helical" evidence="9">
    <location>
        <begin position="12"/>
        <end position="31"/>
    </location>
</feature>
<dbReference type="Gene3D" id="3.30.565.10">
    <property type="entry name" value="Histidine kinase-like ATPase, C-terminal domain"/>
    <property type="match status" value="1"/>
</dbReference>
<dbReference type="GO" id="GO:0016301">
    <property type="term" value="F:kinase activity"/>
    <property type="evidence" value="ECO:0007669"/>
    <property type="project" value="UniProtKB-KW"/>
</dbReference>
<dbReference type="InterPro" id="IPR050482">
    <property type="entry name" value="Sensor_HK_TwoCompSys"/>
</dbReference>
<keyword evidence="6 11" id="KW-0418">Kinase</keyword>
<proteinExistence type="predicted"/>
<organism evidence="11 12">
    <name type="scientific">Streptomyces roseoverticillatus</name>
    <dbReference type="NCBI Taxonomy" id="66429"/>
    <lineage>
        <taxon>Bacteria</taxon>
        <taxon>Bacillati</taxon>
        <taxon>Actinomycetota</taxon>
        <taxon>Actinomycetes</taxon>
        <taxon>Kitasatosporales</taxon>
        <taxon>Streptomycetaceae</taxon>
        <taxon>Streptomyces</taxon>
    </lineage>
</organism>
<dbReference type="PANTHER" id="PTHR24421">
    <property type="entry name" value="NITRATE/NITRITE SENSOR PROTEIN NARX-RELATED"/>
    <property type="match status" value="1"/>
</dbReference>
<dbReference type="InterPro" id="IPR005467">
    <property type="entry name" value="His_kinase_dom"/>
</dbReference>
<evidence type="ECO:0000259" key="10">
    <source>
        <dbReference type="PROSITE" id="PS50109"/>
    </source>
</evidence>
<keyword evidence="7" id="KW-0067">ATP-binding</keyword>
<dbReference type="RefSeq" id="WP_366089453.1">
    <property type="nucleotide sequence ID" value="NZ_JBFASG010000027.1"/>
</dbReference>
<keyword evidence="4" id="KW-0808">Transferase</keyword>
<evidence type="ECO:0000313" key="11">
    <source>
        <dbReference type="EMBL" id="MEV4925882.1"/>
    </source>
</evidence>
<keyword evidence="9" id="KW-0812">Transmembrane</keyword>
<dbReference type="SMART" id="SM00387">
    <property type="entry name" value="HATPase_c"/>
    <property type="match status" value="1"/>
</dbReference>
<accession>A0ABV3J3D2</accession>
<evidence type="ECO:0000256" key="1">
    <source>
        <dbReference type="ARBA" id="ARBA00000085"/>
    </source>
</evidence>
<dbReference type="InterPro" id="IPR036890">
    <property type="entry name" value="HATPase_C_sf"/>
</dbReference>
<protein>
    <recommendedName>
        <fullName evidence="2">histidine kinase</fullName>
        <ecNumber evidence="2">2.7.13.3</ecNumber>
    </recommendedName>
</protein>